<dbReference type="Proteomes" id="UP000265566">
    <property type="component" value="Chromosome 3"/>
</dbReference>
<organism evidence="2">
    <name type="scientific">Medicago truncatula</name>
    <name type="common">Barrel medic</name>
    <name type="synonym">Medicago tribuloides</name>
    <dbReference type="NCBI Taxonomy" id="3880"/>
    <lineage>
        <taxon>Eukaryota</taxon>
        <taxon>Viridiplantae</taxon>
        <taxon>Streptophyta</taxon>
        <taxon>Embryophyta</taxon>
        <taxon>Tracheophyta</taxon>
        <taxon>Spermatophyta</taxon>
        <taxon>Magnoliopsida</taxon>
        <taxon>eudicotyledons</taxon>
        <taxon>Gunneridae</taxon>
        <taxon>Pentapetalae</taxon>
        <taxon>rosids</taxon>
        <taxon>fabids</taxon>
        <taxon>Fabales</taxon>
        <taxon>Fabaceae</taxon>
        <taxon>Papilionoideae</taxon>
        <taxon>50 kb inversion clade</taxon>
        <taxon>NPAAA clade</taxon>
        <taxon>Hologalegina</taxon>
        <taxon>IRL clade</taxon>
        <taxon>Trifolieae</taxon>
        <taxon>Medicago</taxon>
    </lineage>
</organism>
<evidence type="ECO:0000313" key="2">
    <source>
        <dbReference type="EMBL" id="RHN67271.1"/>
    </source>
</evidence>
<sequence length="142" mass="16366">MLDLQNLTVLRLVWPYSVKDPLQSLKSLQHLLRLLLVLSKYEGLQLHFQDGGFQKLKELEVSDCIELREIIIDKGSIPSLKALSLIDLHNLKNIPTGIQHLEKLEELWIAGVDDEFGKRSSTEDWNWIMEHVSLVKKFIPGI</sequence>
<dbReference type="SUPFAM" id="SSF52047">
    <property type="entry name" value="RNI-like"/>
    <property type="match status" value="1"/>
</dbReference>
<gene>
    <name evidence="1" type="ORF">MtrunA17_Chr3g0100771</name>
    <name evidence="2" type="ORF">MtrunA17_Chr3g0100981</name>
</gene>
<dbReference type="InterPro" id="IPR032675">
    <property type="entry name" value="LRR_dom_sf"/>
</dbReference>
<evidence type="ECO:0000313" key="3">
    <source>
        <dbReference type="Proteomes" id="UP000265566"/>
    </source>
</evidence>
<dbReference type="EMBL" id="PSQE01000003">
    <property type="protein sequence ID" value="RHN67271.1"/>
    <property type="molecule type" value="Genomic_DNA"/>
</dbReference>
<dbReference type="Gramene" id="rna15447">
    <property type="protein sequence ID" value="RHN67271.1"/>
    <property type="gene ID" value="gene15447"/>
</dbReference>
<dbReference type="Gene3D" id="3.80.10.10">
    <property type="entry name" value="Ribonuclease Inhibitor"/>
    <property type="match status" value="1"/>
</dbReference>
<reference evidence="3" key="1">
    <citation type="journal article" date="2018" name="Nat. Plants">
        <title>Whole-genome landscape of Medicago truncatula symbiotic genes.</title>
        <authorList>
            <person name="Pecrix Y."/>
            <person name="Staton S.E."/>
            <person name="Sallet E."/>
            <person name="Lelandais-Briere C."/>
            <person name="Moreau S."/>
            <person name="Carrere S."/>
            <person name="Blein T."/>
            <person name="Jardinaud M.F."/>
            <person name="Latrasse D."/>
            <person name="Zouine M."/>
            <person name="Zahm M."/>
            <person name="Kreplak J."/>
            <person name="Mayjonade B."/>
            <person name="Satge C."/>
            <person name="Perez M."/>
            <person name="Cauet S."/>
            <person name="Marande W."/>
            <person name="Chantry-Darmon C."/>
            <person name="Lopez-Roques C."/>
            <person name="Bouchez O."/>
            <person name="Berard A."/>
            <person name="Debelle F."/>
            <person name="Munos S."/>
            <person name="Bendahmane A."/>
            <person name="Berges H."/>
            <person name="Niebel A."/>
            <person name="Buitink J."/>
            <person name="Frugier F."/>
            <person name="Benhamed M."/>
            <person name="Crespi M."/>
            <person name="Gouzy J."/>
            <person name="Gamas P."/>
        </authorList>
    </citation>
    <scope>NUCLEOTIDE SEQUENCE [LARGE SCALE GENOMIC DNA]</scope>
    <source>
        <strain evidence="3">cv. Jemalong A17</strain>
    </source>
</reference>
<accession>A0A396IRB0</accession>
<comment type="caution">
    <text evidence="2">The sequence shown here is derived from an EMBL/GenBank/DDBJ whole genome shotgun (WGS) entry which is preliminary data.</text>
</comment>
<dbReference type="AlphaFoldDB" id="A0A396IRB0"/>
<reference evidence="2" key="2">
    <citation type="journal article" date="2018" name="Nat. Plants">
        <title>Whole-genome landscape of Medicago truncatula symbiotic genes.</title>
        <authorList>
            <person name="Pecrix Y."/>
            <person name="Gamas P."/>
            <person name="Carrere S."/>
        </authorList>
    </citation>
    <scope>NUCLEOTIDE SEQUENCE</scope>
    <source>
        <tissue evidence="2">Leaves</tissue>
    </source>
</reference>
<dbReference type="Gramene" id="rna15426">
    <property type="protein sequence ID" value="RHN67254.1"/>
    <property type="gene ID" value="gene15426"/>
</dbReference>
<proteinExistence type="predicted"/>
<evidence type="ECO:0000313" key="1">
    <source>
        <dbReference type="EMBL" id="RHN67254.1"/>
    </source>
</evidence>
<protein>
    <submittedName>
        <fullName evidence="2">Putative leucine-rich repeat domain, L domain-containing protein</fullName>
    </submittedName>
</protein>
<name>A0A396IRB0_MEDTR</name>
<dbReference type="EMBL" id="PSQE01000003">
    <property type="protein sequence ID" value="RHN67254.1"/>
    <property type="molecule type" value="Genomic_DNA"/>
</dbReference>